<evidence type="ECO:0000313" key="2">
    <source>
        <dbReference type="Proteomes" id="UP000694546"/>
    </source>
</evidence>
<proteinExistence type="predicted"/>
<keyword evidence="2" id="KW-1185">Reference proteome</keyword>
<protein>
    <submittedName>
        <fullName evidence="1">Uncharacterized protein</fullName>
    </submittedName>
</protein>
<dbReference type="Ensembl" id="ENSGMOT00000054359.1">
    <property type="protein sequence ID" value="ENSGMOP00000042682.1"/>
    <property type="gene ID" value="ENSGMOG00000024658.1"/>
</dbReference>
<dbReference type="AlphaFoldDB" id="A0A8C5B9D7"/>
<accession>A0A8C5B9D7</accession>
<evidence type="ECO:0000313" key="1">
    <source>
        <dbReference type="Ensembl" id="ENSGMOP00000042682.1"/>
    </source>
</evidence>
<dbReference type="Proteomes" id="UP000694546">
    <property type="component" value="Chromosome 7"/>
</dbReference>
<reference evidence="1" key="1">
    <citation type="submission" date="2025-08" db="UniProtKB">
        <authorList>
            <consortium name="Ensembl"/>
        </authorList>
    </citation>
    <scope>IDENTIFICATION</scope>
</reference>
<organism evidence="1 2">
    <name type="scientific">Gadus morhua</name>
    <name type="common">Atlantic cod</name>
    <dbReference type="NCBI Taxonomy" id="8049"/>
    <lineage>
        <taxon>Eukaryota</taxon>
        <taxon>Metazoa</taxon>
        <taxon>Chordata</taxon>
        <taxon>Craniata</taxon>
        <taxon>Vertebrata</taxon>
        <taxon>Euteleostomi</taxon>
        <taxon>Actinopterygii</taxon>
        <taxon>Neopterygii</taxon>
        <taxon>Teleostei</taxon>
        <taxon>Neoteleostei</taxon>
        <taxon>Acanthomorphata</taxon>
        <taxon>Zeiogadaria</taxon>
        <taxon>Gadariae</taxon>
        <taxon>Gadiformes</taxon>
        <taxon>Gadoidei</taxon>
        <taxon>Gadidae</taxon>
        <taxon>Gadus</taxon>
    </lineage>
</organism>
<reference evidence="1" key="2">
    <citation type="submission" date="2025-09" db="UniProtKB">
        <authorList>
            <consortium name="Ensembl"/>
        </authorList>
    </citation>
    <scope>IDENTIFICATION</scope>
</reference>
<name>A0A8C5B9D7_GADMO</name>
<sequence length="96" mass="10849">MHARSGCACNTMKSAVLSRRAIGQTLMVNQLVDMKWKFGGRMDVMDVGIEAHMHCSTLQTVIQDGIVGLTRECANIMTYRFVEFVDILKVIVDRVW</sequence>